<evidence type="ECO:0000256" key="4">
    <source>
        <dbReference type="ARBA" id="ARBA00022771"/>
    </source>
</evidence>
<evidence type="ECO:0000256" key="5">
    <source>
        <dbReference type="ARBA" id="ARBA00022833"/>
    </source>
</evidence>
<evidence type="ECO:0000256" key="6">
    <source>
        <dbReference type="ARBA" id="ARBA00023015"/>
    </source>
</evidence>
<evidence type="ECO:0000256" key="8">
    <source>
        <dbReference type="ARBA" id="ARBA00023242"/>
    </source>
</evidence>
<evidence type="ECO:0000256" key="9">
    <source>
        <dbReference type="PROSITE-ProRule" id="PRU00042"/>
    </source>
</evidence>
<feature type="domain" description="C2H2-type" evidence="10">
    <location>
        <begin position="99"/>
        <end position="126"/>
    </location>
</feature>
<evidence type="ECO:0000259" key="10">
    <source>
        <dbReference type="PROSITE" id="PS50157"/>
    </source>
</evidence>
<feature type="domain" description="C2H2-type" evidence="10">
    <location>
        <begin position="50"/>
        <end position="77"/>
    </location>
</feature>
<comment type="subcellular location">
    <subcellularLocation>
        <location evidence="1">Nucleus</location>
    </subcellularLocation>
</comment>
<dbReference type="KEGG" id="rarg:115739866"/>
<dbReference type="PANTHER" id="PTHR26374">
    <property type="entry name" value="ZINC FINGER PROTEIN ZAT5"/>
    <property type="match status" value="1"/>
</dbReference>
<dbReference type="Gene3D" id="3.30.160.60">
    <property type="entry name" value="Classic Zinc Finger"/>
    <property type="match status" value="2"/>
</dbReference>
<gene>
    <name evidence="12" type="primary">LOC115739866</name>
</gene>
<dbReference type="Proteomes" id="UP000827889">
    <property type="component" value="Chromosome 10"/>
</dbReference>
<keyword evidence="5" id="KW-0862">Zinc</keyword>
<dbReference type="PANTHER" id="PTHR26374:SF465">
    <property type="entry name" value="ZINC FINGER PROTEIN ZAT11-LIKE"/>
    <property type="match status" value="1"/>
</dbReference>
<dbReference type="GO" id="GO:0006950">
    <property type="term" value="P:response to stress"/>
    <property type="evidence" value="ECO:0007669"/>
    <property type="project" value="TreeGrafter"/>
</dbReference>
<accession>A0A8B8P370</accession>
<dbReference type="Pfam" id="PF13912">
    <property type="entry name" value="zf-C2H2_6"/>
    <property type="match status" value="2"/>
</dbReference>
<protein>
    <submittedName>
        <fullName evidence="12">Zinc finger protein ZAT11-like</fullName>
    </submittedName>
</protein>
<keyword evidence="4 9" id="KW-0863">Zinc-finger</keyword>
<reference evidence="12" key="1">
    <citation type="submission" date="2025-08" db="UniProtKB">
        <authorList>
            <consortium name="RefSeq"/>
        </authorList>
    </citation>
    <scope>IDENTIFICATION</scope>
    <source>
        <tissue evidence="12">Leaf</tissue>
    </source>
</reference>
<keyword evidence="3" id="KW-0677">Repeat</keyword>
<dbReference type="PROSITE" id="PS50157">
    <property type="entry name" value="ZINC_FINGER_C2H2_2"/>
    <property type="match status" value="2"/>
</dbReference>
<dbReference type="GO" id="GO:0010200">
    <property type="term" value="P:response to chitin"/>
    <property type="evidence" value="ECO:0007669"/>
    <property type="project" value="TreeGrafter"/>
</dbReference>
<evidence type="ECO:0000256" key="3">
    <source>
        <dbReference type="ARBA" id="ARBA00022737"/>
    </source>
</evidence>
<evidence type="ECO:0000256" key="1">
    <source>
        <dbReference type="ARBA" id="ARBA00004123"/>
    </source>
</evidence>
<dbReference type="AlphaFoldDB" id="A0A8B8P370"/>
<dbReference type="OrthoDB" id="9411774at2759"/>
<dbReference type="GO" id="GO:0008270">
    <property type="term" value="F:zinc ion binding"/>
    <property type="evidence" value="ECO:0007669"/>
    <property type="project" value="UniProtKB-KW"/>
</dbReference>
<dbReference type="SMART" id="SM00355">
    <property type="entry name" value="ZnF_C2H2"/>
    <property type="match status" value="2"/>
</dbReference>
<keyword evidence="8" id="KW-0539">Nucleus</keyword>
<dbReference type="InterPro" id="IPR013087">
    <property type="entry name" value="Znf_C2H2_type"/>
</dbReference>
<dbReference type="RefSeq" id="XP_030529019.1">
    <property type="nucleotide sequence ID" value="XM_030673159.2"/>
</dbReference>
<keyword evidence="6" id="KW-0805">Transcription regulation</keyword>
<evidence type="ECO:0000256" key="7">
    <source>
        <dbReference type="ARBA" id="ARBA00023163"/>
    </source>
</evidence>
<dbReference type="GeneID" id="115739866"/>
<organism evidence="11 12">
    <name type="scientific">Rhodamnia argentea</name>
    <dbReference type="NCBI Taxonomy" id="178133"/>
    <lineage>
        <taxon>Eukaryota</taxon>
        <taxon>Viridiplantae</taxon>
        <taxon>Streptophyta</taxon>
        <taxon>Embryophyta</taxon>
        <taxon>Tracheophyta</taxon>
        <taxon>Spermatophyta</taxon>
        <taxon>Magnoliopsida</taxon>
        <taxon>eudicotyledons</taxon>
        <taxon>Gunneridae</taxon>
        <taxon>Pentapetalae</taxon>
        <taxon>rosids</taxon>
        <taxon>malvids</taxon>
        <taxon>Myrtales</taxon>
        <taxon>Myrtaceae</taxon>
        <taxon>Myrtoideae</taxon>
        <taxon>Myrteae</taxon>
        <taxon>Australasian group</taxon>
        <taxon>Rhodamnia</taxon>
    </lineage>
</organism>
<name>A0A8B8P370_9MYRT</name>
<dbReference type="InterPro" id="IPR036236">
    <property type="entry name" value="Znf_C2H2_sf"/>
</dbReference>
<dbReference type="PROSITE" id="PS00028">
    <property type="entry name" value="ZINC_FINGER_C2H2_1"/>
    <property type="match status" value="2"/>
</dbReference>
<proteinExistence type="predicted"/>
<dbReference type="SUPFAM" id="SSF57667">
    <property type="entry name" value="beta-beta-alpha zinc fingers"/>
    <property type="match status" value="2"/>
</dbReference>
<keyword evidence="2" id="KW-0479">Metal-binding</keyword>
<sequence>MTFSCAPTLKRSRDDCERMSLDMAKCLMLLSHGISTNPKRAATHHDEDTFECKTCNRRFSSFQALGGHRASHKKPKLPETKPVDSTKLALGSTAKPKMHECSICGMKFSLGQALGGHMRRHRAELMSGSMMKVDELFMVGSTIPVLKRSNSSNKRVMGLDLNLTPLENDLKLLFGKMAPKIEPLLL</sequence>
<keyword evidence="7" id="KW-0804">Transcription</keyword>
<evidence type="ECO:0000256" key="2">
    <source>
        <dbReference type="ARBA" id="ARBA00022723"/>
    </source>
</evidence>
<evidence type="ECO:0000313" key="11">
    <source>
        <dbReference type="Proteomes" id="UP000827889"/>
    </source>
</evidence>
<evidence type="ECO:0000313" key="12">
    <source>
        <dbReference type="RefSeq" id="XP_030529019.1"/>
    </source>
</evidence>
<keyword evidence="11" id="KW-1185">Reference proteome</keyword>
<dbReference type="GO" id="GO:0005634">
    <property type="term" value="C:nucleus"/>
    <property type="evidence" value="ECO:0007669"/>
    <property type="project" value="UniProtKB-SubCell"/>
</dbReference>